<dbReference type="Gene3D" id="3.90.50.10">
    <property type="entry name" value="Photosynthetic Reaction Center, subunit H, domain 2"/>
    <property type="match status" value="1"/>
</dbReference>
<dbReference type="Pfam" id="PF05239">
    <property type="entry name" value="PRC"/>
    <property type="match status" value="1"/>
</dbReference>
<feature type="domain" description="PRC-barrel" evidence="1">
    <location>
        <begin position="23"/>
        <end position="95"/>
    </location>
</feature>
<protein>
    <submittedName>
        <fullName evidence="2">PRC-barrel domain-containing protein</fullName>
    </submittedName>
</protein>
<dbReference type="Proteomes" id="UP001371224">
    <property type="component" value="Unassembled WGS sequence"/>
</dbReference>
<dbReference type="EMBL" id="JBBDGM010000007">
    <property type="protein sequence ID" value="MEJ1088682.1"/>
    <property type="molecule type" value="Genomic_DNA"/>
</dbReference>
<proteinExistence type="predicted"/>
<organism evidence="2 3">
    <name type="scientific">Microbacterium bandirmense</name>
    <dbReference type="NCBI Taxonomy" id="3122050"/>
    <lineage>
        <taxon>Bacteria</taxon>
        <taxon>Bacillati</taxon>
        <taxon>Actinomycetota</taxon>
        <taxon>Actinomycetes</taxon>
        <taxon>Micrococcales</taxon>
        <taxon>Microbacteriaceae</taxon>
        <taxon>Microbacterium</taxon>
    </lineage>
</organism>
<dbReference type="InterPro" id="IPR027275">
    <property type="entry name" value="PRC-brl_dom"/>
</dbReference>
<sequence length="139" mass="15511">MNARDAGGLIKLSESAERISSTDEDIRGRTVRDRDGEELGTIKDLLIDDDEGKVRFLEVASGGFLGIGQDKTFMPVDAITAVTEDEVRIDQTREHVAGAPAYDPELVRQRENYAGILDYYGVGPFWAPGYQYPGYPYYR</sequence>
<gene>
    <name evidence="2" type="ORF">WDU99_10170</name>
</gene>
<evidence type="ECO:0000313" key="2">
    <source>
        <dbReference type="EMBL" id="MEJ1088682.1"/>
    </source>
</evidence>
<dbReference type="PANTHER" id="PTHR36505">
    <property type="entry name" value="BLR1072 PROTEIN"/>
    <property type="match status" value="1"/>
</dbReference>
<comment type="caution">
    <text evidence="2">The sequence shown here is derived from an EMBL/GenBank/DDBJ whole genome shotgun (WGS) entry which is preliminary data.</text>
</comment>
<reference evidence="2 3" key="1">
    <citation type="submission" date="2024-02" db="EMBL/GenBank/DDBJ databases">
        <authorList>
            <person name="Saticioglu I.B."/>
        </authorList>
    </citation>
    <scope>NUCLEOTIDE SEQUENCE [LARGE SCALE GENOMIC DNA]</scope>
    <source>
        <strain evidence="2 3">Mu-80</strain>
    </source>
</reference>
<dbReference type="SUPFAM" id="SSF50346">
    <property type="entry name" value="PRC-barrel domain"/>
    <property type="match status" value="1"/>
</dbReference>
<dbReference type="InterPro" id="IPR011033">
    <property type="entry name" value="PRC_barrel-like_sf"/>
</dbReference>
<keyword evidence="3" id="KW-1185">Reference proteome</keyword>
<dbReference type="PANTHER" id="PTHR36505:SF1">
    <property type="entry name" value="BLR1072 PROTEIN"/>
    <property type="match status" value="1"/>
</dbReference>
<name>A0ABU8LDG0_9MICO</name>
<dbReference type="InterPro" id="IPR014747">
    <property type="entry name" value="Bac_photo_RC_H_C"/>
</dbReference>
<dbReference type="RefSeq" id="WP_337332338.1">
    <property type="nucleotide sequence ID" value="NZ_JBBDGM010000007.1"/>
</dbReference>
<evidence type="ECO:0000259" key="1">
    <source>
        <dbReference type="Pfam" id="PF05239"/>
    </source>
</evidence>
<evidence type="ECO:0000313" key="3">
    <source>
        <dbReference type="Proteomes" id="UP001371224"/>
    </source>
</evidence>
<accession>A0ABU8LDG0</accession>